<proteinExistence type="predicted"/>
<feature type="transmembrane region" description="Helical" evidence="1">
    <location>
        <begin position="89"/>
        <end position="120"/>
    </location>
</feature>
<dbReference type="EC" id="3.4.23.43" evidence="3"/>
<feature type="transmembrane region" description="Helical" evidence="1">
    <location>
        <begin position="44"/>
        <end position="69"/>
    </location>
</feature>
<dbReference type="GO" id="GO:0004190">
    <property type="term" value="F:aspartic-type endopeptidase activity"/>
    <property type="evidence" value="ECO:0007669"/>
    <property type="project" value="UniProtKB-EC"/>
</dbReference>
<evidence type="ECO:0000256" key="1">
    <source>
        <dbReference type="SAM" id="Phobius"/>
    </source>
</evidence>
<dbReference type="InterPro" id="IPR000045">
    <property type="entry name" value="Prepilin_IV_endopep_pep"/>
</dbReference>
<feature type="domain" description="Prepilin type IV endopeptidase peptidase" evidence="2">
    <location>
        <begin position="5"/>
        <end position="119"/>
    </location>
</feature>
<dbReference type="EMBL" id="JBHULX010000030">
    <property type="protein sequence ID" value="MFD2592115.1"/>
    <property type="molecule type" value="Genomic_DNA"/>
</dbReference>
<keyword evidence="1" id="KW-0812">Transmembrane</keyword>
<dbReference type="Pfam" id="PF01478">
    <property type="entry name" value="Peptidase_A24"/>
    <property type="match status" value="1"/>
</dbReference>
<keyword evidence="4" id="KW-1185">Reference proteome</keyword>
<dbReference type="Proteomes" id="UP001597459">
    <property type="component" value="Unassembled WGS sequence"/>
</dbReference>
<keyword evidence="1" id="KW-0472">Membrane</keyword>
<organism evidence="3 4">
    <name type="scientific">Aquimarina hainanensis</name>
    <dbReference type="NCBI Taxonomy" id="1578017"/>
    <lineage>
        <taxon>Bacteria</taxon>
        <taxon>Pseudomonadati</taxon>
        <taxon>Bacteroidota</taxon>
        <taxon>Flavobacteriia</taxon>
        <taxon>Flavobacteriales</taxon>
        <taxon>Flavobacteriaceae</taxon>
        <taxon>Aquimarina</taxon>
    </lineage>
</organism>
<keyword evidence="1" id="KW-1133">Transmembrane helix</keyword>
<keyword evidence="3" id="KW-0378">Hydrolase</keyword>
<name>A0ABW5N912_9FLAO</name>
<evidence type="ECO:0000259" key="2">
    <source>
        <dbReference type="Pfam" id="PF01478"/>
    </source>
</evidence>
<feature type="transmembrane region" description="Helical" evidence="1">
    <location>
        <begin position="132"/>
        <end position="157"/>
    </location>
</feature>
<evidence type="ECO:0000313" key="3">
    <source>
        <dbReference type="EMBL" id="MFD2592115.1"/>
    </source>
</evidence>
<protein>
    <submittedName>
        <fullName evidence="3">Prepilin peptidase</fullName>
        <ecNumber evidence="3">3.4.23.43</ecNumber>
    </submittedName>
</protein>
<comment type="caution">
    <text evidence="3">The sequence shown here is derived from an EMBL/GenBank/DDBJ whole genome shotgun (WGS) entry which is preliminary data.</text>
</comment>
<gene>
    <name evidence="3" type="ORF">ACFSTE_14850</name>
</gene>
<dbReference type="RefSeq" id="WP_176027050.1">
    <property type="nucleotide sequence ID" value="NZ_JBHSJV010000001.1"/>
</dbReference>
<accession>A0ABW5N912</accession>
<sequence length="158" mass="17854">MLKALILIHLIVISYQDIKAREVYWFLFPALAALLGWSHYQHSLFIHFINAVGINIAMVSVILGILYLYNVLIIKKKFLEEVFGLGDVLFLYAVAIGFPTISFLVILVFSIFFSLILWIAVKRFSSENTAPLAGFASLFLLILLSVNWVGGLINLYLI</sequence>
<reference evidence="4" key="1">
    <citation type="journal article" date="2019" name="Int. J. Syst. Evol. Microbiol.">
        <title>The Global Catalogue of Microorganisms (GCM) 10K type strain sequencing project: providing services to taxonomists for standard genome sequencing and annotation.</title>
        <authorList>
            <consortium name="The Broad Institute Genomics Platform"/>
            <consortium name="The Broad Institute Genome Sequencing Center for Infectious Disease"/>
            <person name="Wu L."/>
            <person name="Ma J."/>
        </authorList>
    </citation>
    <scope>NUCLEOTIDE SEQUENCE [LARGE SCALE GENOMIC DNA]</scope>
    <source>
        <strain evidence="4">KCTC 42423</strain>
    </source>
</reference>
<evidence type="ECO:0000313" key="4">
    <source>
        <dbReference type="Proteomes" id="UP001597459"/>
    </source>
</evidence>